<dbReference type="SFLD" id="SFLDG01065">
    <property type="entry name" value="anaerobic_coproporphyrinogen-I"/>
    <property type="match status" value="1"/>
</dbReference>
<dbReference type="InterPro" id="IPR058240">
    <property type="entry name" value="rSAM_sf"/>
</dbReference>
<accession>A0A4R6AEI6</accession>
<dbReference type="EC" id="1.3.98.3" evidence="14"/>
<comment type="subcellular location">
    <subcellularLocation>
        <location evidence="1 14">Cytoplasm</location>
    </subcellularLocation>
</comment>
<evidence type="ECO:0000256" key="6">
    <source>
        <dbReference type="ARBA" id="ARBA00022490"/>
    </source>
</evidence>
<dbReference type="GO" id="GO:0046872">
    <property type="term" value="F:metal ion binding"/>
    <property type="evidence" value="ECO:0007669"/>
    <property type="project" value="UniProtKB-KW"/>
</dbReference>
<organism evidence="18 19">
    <name type="scientific">Palleronia sediminis</name>
    <dbReference type="NCBI Taxonomy" id="2547833"/>
    <lineage>
        <taxon>Bacteria</taxon>
        <taxon>Pseudomonadati</taxon>
        <taxon>Pseudomonadota</taxon>
        <taxon>Alphaproteobacteria</taxon>
        <taxon>Rhodobacterales</taxon>
        <taxon>Roseobacteraceae</taxon>
        <taxon>Palleronia</taxon>
    </lineage>
</organism>
<dbReference type="GO" id="GO:0051989">
    <property type="term" value="F:coproporphyrinogen dehydrogenase activity"/>
    <property type="evidence" value="ECO:0007669"/>
    <property type="project" value="UniProtKB-EC"/>
</dbReference>
<dbReference type="SUPFAM" id="SSF102114">
    <property type="entry name" value="Radical SAM enzymes"/>
    <property type="match status" value="1"/>
</dbReference>
<dbReference type="GO" id="GO:0004109">
    <property type="term" value="F:coproporphyrinogen oxidase activity"/>
    <property type="evidence" value="ECO:0007669"/>
    <property type="project" value="InterPro"/>
</dbReference>
<dbReference type="PANTHER" id="PTHR13932:SF6">
    <property type="entry name" value="OXYGEN-INDEPENDENT COPROPORPHYRINOGEN III OXIDASE"/>
    <property type="match status" value="1"/>
</dbReference>
<evidence type="ECO:0000256" key="14">
    <source>
        <dbReference type="PIRNR" id="PIRNR000167"/>
    </source>
</evidence>
<dbReference type="AlphaFoldDB" id="A0A4R6AEI6"/>
<comment type="similarity">
    <text evidence="3 14">Belongs to the anaerobic coproporphyrinogen-III oxidase family.</text>
</comment>
<dbReference type="InterPro" id="IPR034505">
    <property type="entry name" value="Coproporphyrinogen-III_oxidase"/>
</dbReference>
<dbReference type="GO" id="GO:0051539">
    <property type="term" value="F:4 iron, 4 sulfur cluster binding"/>
    <property type="evidence" value="ECO:0007669"/>
    <property type="project" value="UniProtKB-KW"/>
</dbReference>
<keyword evidence="10 14" id="KW-0408">Iron</keyword>
<feature type="binding site" evidence="15">
    <location>
        <position position="252"/>
    </location>
    <ligand>
        <name>S-adenosyl-L-methionine</name>
        <dbReference type="ChEBI" id="CHEBI:59789"/>
        <label>2</label>
    </ligand>
</feature>
<dbReference type="EMBL" id="SNAA01000008">
    <property type="protein sequence ID" value="TDL79663.1"/>
    <property type="molecule type" value="Genomic_DNA"/>
</dbReference>
<keyword evidence="19" id="KW-1185">Reference proteome</keyword>
<dbReference type="InterPro" id="IPR006638">
    <property type="entry name" value="Elp3/MiaA/NifB-like_rSAM"/>
</dbReference>
<keyword evidence="6 14" id="KW-0963">Cytoplasm</keyword>
<keyword evidence="12 14" id="KW-0627">Porphyrin biosynthesis</keyword>
<evidence type="ECO:0000256" key="15">
    <source>
        <dbReference type="PIRSR" id="PIRSR000167-1"/>
    </source>
</evidence>
<feature type="binding site" evidence="15">
    <location>
        <position position="121"/>
    </location>
    <ligand>
        <name>S-adenosyl-L-methionine</name>
        <dbReference type="ChEBI" id="CHEBI:59789"/>
        <label>1</label>
    </ligand>
</feature>
<gene>
    <name evidence="18" type="ORF">E2L08_08640</name>
</gene>
<comment type="caution">
    <text evidence="18">The sequence shown here is derived from an EMBL/GenBank/DDBJ whole genome shotgun (WGS) entry which is preliminary data.</text>
</comment>
<evidence type="ECO:0000313" key="18">
    <source>
        <dbReference type="EMBL" id="TDL79663.1"/>
    </source>
</evidence>
<evidence type="ECO:0000256" key="1">
    <source>
        <dbReference type="ARBA" id="ARBA00004496"/>
    </source>
</evidence>
<dbReference type="SMART" id="SM00729">
    <property type="entry name" value="Elp3"/>
    <property type="match status" value="1"/>
</dbReference>
<dbReference type="InterPro" id="IPR004558">
    <property type="entry name" value="Coprogen_oxidase_HemN"/>
</dbReference>
<evidence type="ECO:0000256" key="9">
    <source>
        <dbReference type="ARBA" id="ARBA00023002"/>
    </source>
</evidence>
<evidence type="ECO:0000256" key="13">
    <source>
        <dbReference type="ARBA" id="ARBA00048321"/>
    </source>
</evidence>
<comment type="pathway">
    <text evidence="2 14">Porphyrin-containing compound metabolism; protoporphyrin-IX biosynthesis; protoporphyrinogen-IX from coproporphyrinogen-III (AdoMet route): step 1/1.</text>
</comment>
<feature type="binding site" evidence="15">
    <location>
        <position position="193"/>
    </location>
    <ligand>
        <name>S-adenosyl-L-methionine</name>
        <dbReference type="ChEBI" id="CHEBI:59789"/>
        <label>2</label>
    </ligand>
</feature>
<keyword evidence="9 14" id="KW-0560">Oxidoreductase</keyword>
<feature type="binding site" evidence="16">
    <location>
        <position position="70"/>
    </location>
    <ligand>
        <name>[4Fe-4S] cluster</name>
        <dbReference type="ChEBI" id="CHEBI:49883"/>
        <note>4Fe-4S-S-AdoMet</note>
    </ligand>
</feature>
<feature type="binding site" evidence="15">
    <location>
        <position position="64"/>
    </location>
    <ligand>
        <name>S-adenosyl-L-methionine</name>
        <dbReference type="ChEBI" id="CHEBI:59789"/>
        <label>1</label>
    </ligand>
</feature>
<dbReference type="InterPro" id="IPR013785">
    <property type="entry name" value="Aldolase_TIM"/>
</dbReference>
<dbReference type="Gene3D" id="3.20.20.70">
    <property type="entry name" value="Aldolase class I"/>
    <property type="match status" value="1"/>
</dbReference>
<comment type="cofactor">
    <cofactor evidence="14 16">
        <name>[4Fe-4S] cluster</name>
        <dbReference type="ChEBI" id="CHEBI:49883"/>
    </cofactor>
    <text evidence="14 16">Binds 1 [4Fe-4S] cluster. The cluster is coordinated with 3 cysteines and an exchangeable S-adenosyl-L-methionine.</text>
</comment>
<protein>
    <recommendedName>
        <fullName evidence="14">Coproporphyrinogen-III oxidase</fullName>
        <ecNumber evidence="14">1.3.98.3</ecNumber>
    </recommendedName>
</protein>
<evidence type="ECO:0000256" key="2">
    <source>
        <dbReference type="ARBA" id="ARBA00004785"/>
    </source>
</evidence>
<keyword evidence="8 14" id="KW-0479">Metal-binding</keyword>
<comment type="catalytic activity">
    <reaction evidence="13 14">
        <text>coproporphyrinogen III + 2 S-adenosyl-L-methionine = protoporphyrinogen IX + 2 5'-deoxyadenosine + 2 L-methionine + 2 CO2</text>
        <dbReference type="Rhea" id="RHEA:15425"/>
        <dbReference type="ChEBI" id="CHEBI:16526"/>
        <dbReference type="ChEBI" id="CHEBI:17319"/>
        <dbReference type="ChEBI" id="CHEBI:57307"/>
        <dbReference type="ChEBI" id="CHEBI:57309"/>
        <dbReference type="ChEBI" id="CHEBI:57844"/>
        <dbReference type="ChEBI" id="CHEBI:59789"/>
        <dbReference type="EC" id="1.3.98.3"/>
    </reaction>
</comment>
<dbReference type="InterPro" id="IPR007197">
    <property type="entry name" value="rSAM"/>
</dbReference>
<feature type="binding site" evidence="16">
    <location>
        <position position="77"/>
    </location>
    <ligand>
        <name>[4Fe-4S] cluster</name>
        <dbReference type="ChEBI" id="CHEBI:49883"/>
        <note>4Fe-4S-S-AdoMet</note>
    </ligand>
</feature>
<evidence type="ECO:0000256" key="4">
    <source>
        <dbReference type="ARBA" id="ARBA00011245"/>
    </source>
</evidence>
<keyword evidence="7 14" id="KW-0949">S-adenosyl-L-methionine</keyword>
<comment type="subunit">
    <text evidence="4">Monomer.</text>
</comment>
<dbReference type="UniPathway" id="UPA00251">
    <property type="reaction ID" value="UER00323"/>
</dbReference>
<evidence type="ECO:0000256" key="7">
    <source>
        <dbReference type="ARBA" id="ARBA00022691"/>
    </source>
</evidence>
<name>A0A4R6AEI6_9RHOB</name>
<evidence type="ECO:0000313" key="19">
    <source>
        <dbReference type="Proteomes" id="UP000295701"/>
    </source>
</evidence>
<evidence type="ECO:0000256" key="8">
    <source>
        <dbReference type="ARBA" id="ARBA00022723"/>
    </source>
</evidence>
<sequence length="457" mass="49037">MRTGELSGCPQRMETTPLRTALGRARLPRYTSYPPANRFDAGIGPETVAAWLEELPADGPVSLYVHVPFCRRVCFFCACRTQVARGDAPLDAWLAHIAREIALVRARLPGRLPVRRLSLGGGTPTILSPEALDRLGELLCGAFDIGADAEISVEIDPGACDAARIDALARMGVRRATIGMPDLDPRVQRTTGRTQSLEVTRETVAELRARGIDRIGFELLYGLPHQTAAGLGATLEAALAEAPDRIALPGYAHVPWISRRQRMIPEDTLPGPEARMALAEGAAARLHEAGYVQVGIDHFARPDDALARAAAAGTLGRSFQGYEPEPAATLIGFGPSAVSRLPQGFAQNAGGTGAWQSEISSGRLATRSGWRLSARDAAIGRAIERIMCDGTVDLSWYPQAPATELLLRARTAMIELPGLGRVEGNRITIDTMTGARLLASRLDPDFAPERDNFSLAC</sequence>
<evidence type="ECO:0000256" key="3">
    <source>
        <dbReference type="ARBA" id="ARBA00005493"/>
    </source>
</evidence>
<keyword evidence="11 14" id="KW-0411">Iron-sulfur</keyword>
<dbReference type="SFLD" id="SFLDS00029">
    <property type="entry name" value="Radical_SAM"/>
    <property type="match status" value="1"/>
</dbReference>
<feature type="binding site" evidence="15">
    <location>
        <position position="154"/>
    </location>
    <ligand>
        <name>S-adenosyl-L-methionine</name>
        <dbReference type="ChEBI" id="CHEBI:59789"/>
        <label>1</label>
    </ligand>
</feature>
<evidence type="ECO:0000256" key="16">
    <source>
        <dbReference type="PIRSR" id="PIRSR000167-2"/>
    </source>
</evidence>
<evidence type="ECO:0000256" key="11">
    <source>
        <dbReference type="ARBA" id="ARBA00023014"/>
    </source>
</evidence>
<dbReference type="GO" id="GO:0005737">
    <property type="term" value="C:cytoplasm"/>
    <property type="evidence" value="ECO:0007669"/>
    <property type="project" value="UniProtKB-SubCell"/>
</dbReference>
<feature type="domain" description="Radical SAM core" evidence="17">
    <location>
        <begin position="55"/>
        <end position="297"/>
    </location>
</feature>
<feature type="binding site" evidence="15">
    <location>
        <begin position="122"/>
        <end position="123"/>
    </location>
    <ligand>
        <name>S-adenosyl-L-methionine</name>
        <dbReference type="ChEBI" id="CHEBI:59789"/>
        <label>2</label>
    </ligand>
</feature>
<dbReference type="PROSITE" id="PS51918">
    <property type="entry name" value="RADICAL_SAM"/>
    <property type="match status" value="1"/>
</dbReference>
<proteinExistence type="inferred from homology"/>
<dbReference type="Pfam" id="PF04055">
    <property type="entry name" value="Radical_SAM"/>
    <property type="match status" value="1"/>
</dbReference>
<dbReference type="PIRSF" id="PIRSF000167">
    <property type="entry name" value="HemN"/>
    <property type="match status" value="1"/>
</dbReference>
<evidence type="ECO:0000256" key="10">
    <source>
        <dbReference type="ARBA" id="ARBA00023004"/>
    </source>
</evidence>
<keyword evidence="5 14" id="KW-0004">4Fe-4S</keyword>
<reference evidence="18 19" key="1">
    <citation type="submission" date="2019-03" db="EMBL/GenBank/DDBJ databases">
        <title>Primorskyibacter sp. SS33 isolated from sediments.</title>
        <authorList>
            <person name="Xunke S."/>
        </authorList>
    </citation>
    <scope>NUCLEOTIDE SEQUENCE [LARGE SCALE GENOMIC DNA]</scope>
    <source>
        <strain evidence="18 19">SS33</strain>
    </source>
</reference>
<evidence type="ECO:0000259" key="17">
    <source>
        <dbReference type="PROSITE" id="PS51918"/>
    </source>
</evidence>
<evidence type="ECO:0000256" key="12">
    <source>
        <dbReference type="ARBA" id="ARBA00023244"/>
    </source>
</evidence>
<dbReference type="PANTHER" id="PTHR13932">
    <property type="entry name" value="COPROPORPHYRINIGEN III OXIDASE"/>
    <property type="match status" value="1"/>
</dbReference>
<dbReference type="CDD" id="cd01335">
    <property type="entry name" value="Radical_SAM"/>
    <property type="match status" value="1"/>
</dbReference>
<evidence type="ECO:0000256" key="5">
    <source>
        <dbReference type="ARBA" id="ARBA00022485"/>
    </source>
</evidence>
<dbReference type="GO" id="GO:0006782">
    <property type="term" value="P:protoporphyrinogen IX biosynthetic process"/>
    <property type="evidence" value="ECO:0007669"/>
    <property type="project" value="UniProtKB-UniPathway"/>
</dbReference>
<dbReference type="OrthoDB" id="9808022at2"/>
<feature type="binding site" evidence="16">
    <location>
        <position position="74"/>
    </location>
    <ligand>
        <name>[4Fe-4S] cluster</name>
        <dbReference type="ChEBI" id="CHEBI:49883"/>
        <note>4Fe-4S-S-AdoMet</note>
    </ligand>
</feature>
<feature type="binding site" evidence="15">
    <location>
        <begin position="76"/>
        <end position="78"/>
    </location>
    <ligand>
        <name>S-adenosyl-L-methionine</name>
        <dbReference type="ChEBI" id="CHEBI:59789"/>
        <label>2</label>
    </ligand>
</feature>
<dbReference type="Proteomes" id="UP000295701">
    <property type="component" value="Unassembled WGS sequence"/>
</dbReference>